<keyword evidence="1" id="KW-0472">Membrane</keyword>
<feature type="transmembrane region" description="Helical" evidence="1">
    <location>
        <begin position="151"/>
        <end position="169"/>
    </location>
</feature>
<dbReference type="RefSeq" id="WP_161837812.1">
    <property type="nucleotide sequence ID" value="NZ_CP048000.1"/>
</dbReference>
<dbReference type="InterPro" id="IPR008756">
    <property type="entry name" value="Peptidase_M56"/>
</dbReference>
<sequence length="531" mass="59738">MLHFRMGMPLYLMALYGSVMILTILILRGLLKNKLPKPIFPFLWILVLIRFLVPFSLSSPLSVSVPELSFLNQKNGAVSIEEALPQATDSTEVLAPGTLGSEETATEALDADNLVIVKPVTKSTATESTATDIAQSVDYYPVFPAFHLLDTWILILCIGIVITASILFYQKWHYSRKLRDSLLVEHNETINGILREMDYGHVLVFTNDYIASPMVTGILHPRIYLPARMEFQNVQLLKHILTHETMHIKHRDNFTKAVMLLALCLHWYNPLVWLMSKCLSADMEAACDTAVLKNSNTEERQSYAYSLLAMAITGNRQTLLYSAFSKTEVERRIQNILHYKKATALVMALSIFFVFGSLVAFATGIQAPFSSYLSSYCGSDNCRWAVQATLMRDIALGDNPQKRANNIILEVMGTEALKDPDILRNKIAAALAREFSVEKGAFRINLQLSLDEQTLESEYSECGIGKDKNGLYVYKDEPVRAYQDEMLGRMQVRDIGTVDITVNRDHLGQIISVTAWHKGIVNMINALRNLD</sequence>
<dbReference type="InterPro" id="IPR052173">
    <property type="entry name" value="Beta-lactam_resp_regulator"/>
</dbReference>
<evidence type="ECO:0000313" key="3">
    <source>
        <dbReference type="EMBL" id="QHQ60984.1"/>
    </source>
</evidence>
<dbReference type="KEGG" id="anr:Ana3638_09525"/>
<evidence type="ECO:0000259" key="2">
    <source>
        <dbReference type="Pfam" id="PF05569"/>
    </source>
</evidence>
<dbReference type="Pfam" id="PF05569">
    <property type="entry name" value="Peptidase_M56"/>
    <property type="match status" value="1"/>
</dbReference>
<protein>
    <recommendedName>
        <fullName evidence="2">Peptidase M56 domain-containing protein</fullName>
    </recommendedName>
</protein>
<keyword evidence="4" id="KW-1185">Reference proteome</keyword>
<dbReference type="PANTHER" id="PTHR34978:SF3">
    <property type="entry name" value="SLR0241 PROTEIN"/>
    <property type="match status" value="1"/>
</dbReference>
<gene>
    <name evidence="3" type="ORF">Ana3638_09525</name>
</gene>
<evidence type="ECO:0000313" key="4">
    <source>
        <dbReference type="Proteomes" id="UP000464314"/>
    </source>
</evidence>
<feature type="transmembrane region" description="Helical" evidence="1">
    <location>
        <begin position="6"/>
        <end position="27"/>
    </location>
</feature>
<name>A0A6P1TIM5_9FIRM</name>
<keyword evidence="1" id="KW-1133">Transmembrane helix</keyword>
<keyword evidence="1" id="KW-0812">Transmembrane</keyword>
<organism evidence="3 4">
    <name type="scientific">Anaerocolumna sedimenticola</name>
    <dbReference type="NCBI Taxonomy" id="2696063"/>
    <lineage>
        <taxon>Bacteria</taxon>
        <taxon>Bacillati</taxon>
        <taxon>Bacillota</taxon>
        <taxon>Clostridia</taxon>
        <taxon>Lachnospirales</taxon>
        <taxon>Lachnospiraceae</taxon>
        <taxon>Anaerocolumna</taxon>
    </lineage>
</organism>
<dbReference type="EMBL" id="CP048000">
    <property type="protein sequence ID" value="QHQ60984.1"/>
    <property type="molecule type" value="Genomic_DNA"/>
</dbReference>
<dbReference type="AlphaFoldDB" id="A0A6P1TIM5"/>
<evidence type="ECO:0000256" key="1">
    <source>
        <dbReference type="SAM" id="Phobius"/>
    </source>
</evidence>
<accession>A0A6P1TIM5</accession>
<dbReference type="Proteomes" id="UP000464314">
    <property type="component" value="Chromosome"/>
</dbReference>
<feature type="transmembrane region" description="Helical" evidence="1">
    <location>
        <begin position="344"/>
        <end position="365"/>
    </location>
</feature>
<proteinExistence type="predicted"/>
<dbReference type="CDD" id="cd07341">
    <property type="entry name" value="M56_BlaR1_MecR1_like"/>
    <property type="match status" value="1"/>
</dbReference>
<reference evidence="3 4" key="1">
    <citation type="submission" date="2020-01" db="EMBL/GenBank/DDBJ databases">
        <title>Genome analysis of Anaerocolumna sp. CBA3638.</title>
        <authorList>
            <person name="Kim J."/>
            <person name="Roh S.W."/>
        </authorList>
    </citation>
    <scope>NUCLEOTIDE SEQUENCE [LARGE SCALE GENOMIC DNA]</scope>
    <source>
        <strain evidence="3 4">CBA3638</strain>
    </source>
</reference>
<feature type="domain" description="Peptidase M56" evidence="2">
    <location>
        <begin position="10"/>
        <end position="336"/>
    </location>
</feature>
<dbReference type="PANTHER" id="PTHR34978">
    <property type="entry name" value="POSSIBLE SENSOR-TRANSDUCER PROTEIN BLAR"/>
    <property type="match status" value="1"/>
</dbReference>
<feature type="transmembrane region" description="Helical" evidence="1">
    <location>
        <begin position="39"/>
        <end position="57"/>
    </location>
</feature>